<evidence type="ECO:0000259" key="2">
    <source>
        <dbReference type="PROSITE" id="PS50812"/>
    </source>
</evidence>
<evidence type="ECO:0000313" key="4">
    <source>
        <dbReference type="Proteomes" id="UP000036987"/>
    </source>
</evidence>
<feature type="compositionally biased region" description="Polar residues" evidence="1">
    <location>
        <begin position="312"/>
        <end position="321"/>
    </location>
</feature>
<feature type="compositionally biased region" description="Polar residues" evidence="1">
    <location>
        <begin position="152"/>
        <end position="164"/>
    </location>
</feature>
<feature type="compositionally biased region" description="Acidic residues" evidence="1">
    <location>
        <begin position="368"/>
        <end position="391"/>
    </location>
</feature>
<feature type="domain" description="PWWP" evidence="2">
    <location>
        <begin position="18"/>
        <end position="73"/>
    </location>
</feature>
<keyword evidence="4" id="KW-1185">Reference proteome</keyword>
<dbReference type="Pfam" id="PF00855">
    <property type="entry name" value="PWWP"/>
    <property type="match status" value="1"/>
</dbReference>
<gene>
    <name evidence="3" type="ORF">ZOSMA_7G01780</name>
</gene>
<dbReference type="Gene3D" id="2.30.30.140">
    <property type="match status" value="1"/>
</dbReference>
<dbReference type="OMA" id="ASSHQYF"/>
<evidence type="ECO:0000313" key="3">
    <source>
        <dbReference type="EMBL" id="KMZ58146.1"/>
    </source>
</evidence>
<proteinExistence type="predicted"/>
<feature type="region of interest" description="Disordered" evidence="1">
    <location>
        <begin position="312"/>
        <end position="412"/>
    </location>
</feature>
<dbReference type="EMBL" id="LFYR01001978">
    <property type="protein sequence ID" value="KMZ58146.1"/>
    <property type="molecule type" value="Genomic_DNA"/>
</dbReference>
<dbReference type="AlphaFoldDB" id="A0A0K9NN30"/>
<sequence length="819" mass="91513">MGVLEASEGGIGAGECSVGTIVWVRRRNGSWWPGRILGQEELSASHLMSPRSGTPVKLLGREDASVDWYNLEKSKRVKAFRCGEFDSCIERAESSQSAPIKKREKYARREDAILHALELEKKNLDKRQQNCESTINTNSEVTKKEQDVGISSGDQMKNDGSGNHSRFAPKPQLLSRKDSKHSSREDNTPETTPRMRGLQDFGLRSFQSKRKFDVSIANDSGQGYSLVDSHGRAFPGSMQGMEGRTNVMNTKSYVPFKKRQLQVGVNEEFLNKRRDRRRPLLQVLQSTAKLSTSKSLSSAGVSIPVNSERNIEHTSALSNAERSSKDNSLDPNNSLDHTGYSSDQMQISPVLPRYPSMNEENTSSGLNEPDESASLEEVHSDEDPDTEDDETLYQGYNQSLPSRSKNPGRFIEDNRFPDQEKYVNLDGNNKSYLSGFTYPQYPHRPTVGTTASNLEVSKWNMKGKRNIRNLTKRPIDEVAGPMYPSLMNGRPYQSKRLAMKSSRGRAIAEGFYQKYDDFYGSEFIEKDLSPQLPYHSNNRLRIKGSLGNQKDGAINDSDEESPGISPSGWEVDSEQFDHYYTGGMDFLYVDVDLKVQTSYQGERVPLVSLMSRLDGKAIVGHPLPVETLEDGSTDAVIARNESGEDRISTDGNETPPPVWTTGRRTAMQRVPRPHPLPEALESKDADELLYSDSDIRPAFKKPYDVHLDNPPMFRKKISSNSQRPVKYQKKPSKKANLSSNQKIRKLSSFTSQQKNSKFSSGKVHGVLDGLIKPEGLVPIVACVPVKVVFSRILEAVGRSSSISTSHRVSLAVSLEKKPL</sequence>
<feature type="compositionally biased region" description="Polar residues" evidence="1">
    <location>
        <begin position="394"/>
        <end position="405"/>
    </location>
</feature>
<dbReference type="PANTHER" id="PTHR33697:SF2">
    <property type="entry name" value="T17B22.17 PROTEIN"/>
    <property type="match status" value="1"/>
</dbReference>
<feature type="region of interest" description="Disordered" evidence="1">
    <location>
        <begin position="132"/>
        <end position="199"/>
    </location>
</feature>
<organism evidence="3 4">
    <name type="scientific">Zostera marina</name>
    <name type="common">Eelgrass</name>
    <dbReference type="NCBI Taxonomy" id="29655"/>
    <lineage>
        <taxon>Eukaryota</taxon>
        <taxon>Viridiplantae</taxon>
        <taxon>Streptophyta</taxon>
        <taxon>Embryophyta</taxon>
        <taxon>Tracheophyta</taxon>
        <taxon>Spermatophyta</taxon>
        <taxon>Magnoliopsida</taxon>
        <taxon>Liliopsida</taxon>
        <taxon>Zosteraceae</taxon>
        <taxon>Zostera</taxon>
    </lineage>
</organism>
<dbReference type="SUPFAM" id="SSF63748">
    <property type="entry name" value="Tudor/PWWP/MBT"/>
    <property type="match status" value="1"/>
</dbReference>
<feature type="region of interest" description="Disordered" evidence="1">
    <location>
        <begin position="543"/>
        <end position="570"/>
    </location>
</feature>
<dbReference type="PANTHER" id="PTHR33697">
    <property type="entry name" value="T17B22.17 PROTEIN-RELATED"/>
    <property type="match status" value="1"/>
</dbReference>
<accession>A0A0K9NN30</accession>
<feature type="region of interest" description="Disordered" evidence="1">
    <location>
        <begin position="710"/>
        <end position="741"/>
    </location>
</feature>
<dbReference type="Proteomes" id="UP000036987">
    <property type="component" value="Unassembled WGS sequence"/>
</dbReference>
<dbReference type="PROSITE" id="PS50812">
    <property type="entry name" value="PWWP"/>
    <property type="match status" value="1"/>
</dbReference>
<dbReference type="InterPro" id="IPR000313">
    <property type="entry name" value="PWWP_dom"/>
</dbReference>
<dbReference type="CDD" id="cd05162">
    <property type="entry name" value="PWWP"/>
    <property type="match status" value="1"/>
</dbReference>
<feature type="compositionally biased region" description="Basic and acidic residues" evidence="1">
    <location>
        <begin position="175"/>
        <end position="187"/>
    </location>
</feature>
<feature type="compositionally biased region" description="Polar residues" evidence="1">
    <location>
        <begin position="329"/>
        <end position="347"/>
    </location>
</feature>
<protein>
    <submittedName>
        <fullName evidence="3">Tudor/PWWP/MBT superfamily protein</fullName>
    </submittedName>
</protein>
<dbReference type="OrthoDB" id="1908535at2759"/>
<name>A0A0K9NN30_ZOSMR</name>
<comment type="caution">
    <text evidence="3">The sequence shown here is derived from an EMBL/GenBank/DDBJ whole genome shotgun (WGS) entry which is preliminary data.</text>
</comment>
<reference evidence="4" key="1">
    <citation type="journal article" date="2016" name="Nature">
        <title>The genome of the seagrass Zostera marina reveals angiosperm adaptation to the sea.</title>
        <authorList>
            <person name="Olsen J.L."/>
            <person name="Rouze P."/>
            <person name="Verhelst B."/>
            <person name="Lin Y.-C."/>
            <person name="Bayer T."/>
            <person name="Collen J."/>
            <person name="Dattolo E."/>
            <person name="De Paoli E."/>
            <person name="Dittami S."/>
            <person name="Maumus F."/>
            <person name="Michel G."/>
            <person name="Kersting A."/>
            <person name="Lauritano C."/>
            <person name="Lohaus R."/>
            <person name="Toepel M."/>
            <person name="Tonon T."/>
            <person name="Vanneste K."/>
            <person name="Amirebrahimi M."/>
            <person name="Brakel J."/>
            <person name="Bostroem C."/>
            <person name="Chovatia M."/>
            <person name="Grimwood J."/>
            <person name="Jenkins J.W."/>
            <person name="Jueterbock A."/>
            <person name="Mraz A."/>
            <person name="Stam W.T."/>
            <person name="Tice H."/>
            <person name="Bornberg-Bauer E."/>
            <person name="Green P.J."/>
            <person name="Pearson G.A."/>
            <person name="Procaccini G."/>
            <person name="Duarte C.M."/>
            <person name="Schmutz J."/>
            <person name="Reusch T.B.H."/>
            <person name="Van de Peer Y."/>
        </authorList>
    </citation>
    <scope>NUCLEOTIDE SEQUENCE [LARGE SCALE GENOMIC DNA]</scope>
    <source>
        <strain evidence="4">cv. Finnish</strain>
    </source>
</reference>
<evidence type="ECO:0000256" key="1">
    <source>
        <dbReference type="SAM" id="MobiDB-lite"/>
    </source>
</evidence>
<dbReference type="InterPro" id="IPR044679">
    <property type="entry name" value="PWWP2-like"/>
</dbReference>